<proteinExistence type="predicted"/>
<gene>
    <name evidence="2" type="ORF">DW653_02705</name>
</gene>
<keyword evidence="1" id="KW-1133">Transmembrane helix</keyword>
<dbReference type="EMBL" id="QRHQ01000003">
    <property type="protein sequence ID" value="RHF92685.1"/>
    <property type="molecule type" value="Genomic_DNA"/>
</dbReference>
<comment type="caution">
    <text evidence="2">The sequence shown here is derived from an EMBL/GenBank/DDBJ whole genome shotgun (WGS) entry which is preliminary data.</text>
</comment>
<evidence type="ECO:0000313" key="2">
    <source>
        <dbReference type="EMBL" id="RHF92685.1"/>
    </source>
</evidence>
<keyword evidence="1" id="KW-0472">Membrane</keyword>
<dbReference type="AlphaFoldDB" id="A0A414RHW3"/>
<reference evidence="2 3" key="1">
    <citation type="submission" date="2018-08" db="EMBL/GenBank/DDBJ databases">
        <title>A genome reference for cultivated species of the human gut microbiota.</title>
        <authorList>
            <person name="Zou Y."/>
            <person name="Xue W."/>
            <person name="Luo G."/>
        </authorList>
    </citation>
    <scope>NUCLEOTIDE SEQUENCE [LARGE SCALE GENOMIC DNA]</scope>
    <source>
        <strain evidence="2 3">AM23-23</strain>
    </source>
</reference>
<name>A0A414RHW3_9BACT</name>
<keyword evidence="1" id="KW-0812">Transmembrane</keyword>
<organism evidence="2 3">
    <name type="scientific">Phocaeicola plebeius</name>
    <dbReference type="NCBI Taxonomy" id="310297"/>
    <lineage>
        <taxon>Bacteria</taxon>
        <taxon>Pseudomonadati</taxon>
        <taxon>Bacteroidota</taxon>
        <taxon>Bacteroidia</taxon>
        <taxon>Bacteroidales</taxon>
        <taxon>Bacteroidaceae</taxon>
        <taxon>Phocaeicola</taxon>
    </lineage>
</organism>
<dbReference type="Proteomes" id="UP000283485">
    <property type="component" value="Unassembled WGS sequence"/>
</dbReference>
<evidence type="ECO:0000313" key="3">
    <source>
        <dbReference type="Proteomes" id="UP000283485"/>
    </source>
</evidence>
<protein>
    <submittedName>
        <fullName evidence="2">Uncharacterized protein</fullName>
    </submittedName>
</protein>
<accession>A0A414RHW3</accession>
<sequence length="216" mass="26423">MNMEFIKRLANNLFGKRKTYDAKELGIFYSKVWNCWKNESYYWFTSMKFSVYREETFLCINGDSDAPFQPQIACLRELFDNWEEIRSQISRIIPKHVRYIKNKEVFIYWKERFYPESVDVFGAETNGVKITFSTYDLNHSFSFVWRDGHVRDFVLENEEKENIPYLDAYTYYLFDYLYYIGEIWEKSNSRMCGSILLFWYYTFIFVIPVYFLLLHI</sequence>
<evidence type="ECO:0000256" key="1">
    <source>
        <dbReference type="SAM" id="Phobius"/>
    </source>
</evidence>
<feature type="transmembrane region" description="Helical" evidence="1">
    <location>
        <begin position="195"/>
        <end position="213"/>
    </location>
</feature>